<keyword evidence="3" id="KW-0285">Flavoprotein</keyword>
<dbReference type="PRINTS" id="PR00410">
    <property type="entry name" value="PHEHYDRXLASE"/>
</dbReference>
<evidence type="ECO:0000313" key="16">
    <source>
        <dbReference type="Proteomes" id="UP000321548"/>
    </source>
</evidence>
<evidence type="ECO:0000256" key="12">
    <source>
        <dbReference type="ARBA" id="ARBA00023136"/>
    </source>
</evidence>
<dbReference type="Gene3D" id="3.40.50.80">
    <property type="entry name" value="Nucleotide-binding domain of ferredoxin-NADP reductase (FNR) module"/>
    <property type="match status" value="1"/>
</dbReference>
<dbReference type="InterPro" id="IPR017927">
    <property type="entry name" value="FAD-bd_FR_type"/>
</dbReference>
<sequence>MSAAKTTPGRGPHDAGAARQTTAAAALLVAYAAIAALPVVLAWARGLPPRPWLDELSSALAMTSLMVLAVAFALSGRIRTVSSPVGIDAAMRMHQLLARPALLYLLVHPMMYTLPLADRPWDDTHAATLALTPAATLTGLAAWVLLMLLVPAAIFRDRIPYRYETWRLSHALGAAALMALGIHHALDAGRYSGAAPLSWLWGLAAAPCALALANVWLFRPIAMSRRPWRVSRLERIAPRTWTLTLRADGHDGGRFRAGQFAWIKTGSAWRLSDHPFSIASAPARLPEIEFLIKEAGAFTAALPDTVAPGARVFLDAPYGNFTLEGRDGEGLMLIAGGAGLAPVMSLLRELAACGERRPVVLVVGNRIAEQIVFADELREMAGRLDLIVHQVLGEPPPGWPGLAGQLDPDTLRPLLPAPAPERWLYFVCGPTPMIDAVEDALDRAGVPLEQIVAERFRYDSGRPGRRERRMMALFGTAAAANLLVALAFALRS</sequence>
<dbReference type="OrthoDB" id="9796486at2"/>
<dbReference type="Gene3D" id="2.40.30.10">
    <property type="entry name" value="Translation factors"/>
    <property type="match status" value="1"/>
</dbReference>
<evidence type="ECO:0000256" key="6">
    <source>
        <dbReference type="ARBA" id="ARBA00022723"/>
    </source>
</evidence>
<feature type="transmembrane region" description="Helical" evidence="13">
    <location>
        <begin position="470"/>
        <end position="490"/>
    </location>
</feature>
<dbReference type="PANTHER" id="PTHR47354:SF8">
    <property type="entry name" value="1,2-PHENYLACETYL-COA EPOXIDASE, SUBUNIT E"/>
    <property type="match status" value="1"/>
</dbReference>
<evidence type="ECO:0000256" key="7">
    <source>
        <dbReference type="ARBA" id="ARBA00022827"/>
    </source>
</evidence>
<reference evidence="15 16" key="1">
    <citation type="submission" date="2019-06" db="EMBL/GenBank/DDBJ databases">
        <title>Quisquiliibacterium sp. nov., isolated from a maize field.</title>
        <authorList>
            <person name="Lin S.-Y."/>
            <person name="Tsai C.-F."/>
            <person name="Young C.-C."/>
        </authorList>
    </citation>
    <scope>NUCLEOTIDE SEQUENCE [LARGE SCALE GENOMIC DNA]</scope>
    <source>
        <strain evidence="15 16">CC-CFT501</strain>
    </source>
</reference>
<accession>A0A5C8NUH8</accession>
<dbReference type="Proteomes" id="UP000321548">
    <property type="component" value="Unassembled WGS sequence"/>
</dbReference>
<keyword evidence="10" id="KW-0408">Iron</keyword>
<dbReference type="GO" id="GO:0051537">
    <property type="term" value="F:2 iron, 2 sulfur cluster binding"/>
    <property type="evidence" value="ECO:0007669"/>
    <property type="project" value="UniProtKB-KW"/>
</dbReference>
<feature type="transmembrane region" description="Helical" evidence="13">
    <location>
        <begin position="167"/>
        <end position="186"/>
    </location>
</feature>
<dbReference type="InterPro" id="IPR001433">
    <property type="entry name" value="OxRdtase_FAD/NAD-bd"/>
</dbReference>
<dbReference type="InterPro" id="IPR017938">
    <property type="entry name" value="Riboflavin_synthase-like_b-brl"/>
</dbReference>
<keyword evidence="11" id="KW-0411">Iron-sulfur</keyword>
<evidence type="ECO:0000256" key="11">
    <source>
        <dbReference type="ARBA" id="ARBA00023014"/>
    </source>
</evidence>
<evidence type="ECO:0000256" key="5">
    <source>
        <dbReference type="ARBA" id="ARBA00022714"/>
    </source>
</evidence>
<evidence type="ECO:0000256" key="9">
    <source>
        <dbReference type="ARBA" id="ARBA00023002"/>
    </source>
</evidence>
<keyword evidence="5" id="KW-0001">2Fe-2S</keyword>
<feature type="domain" description="FAD-binding FR-type" evidence="14">
    <location>
        <begin position="223"/>
        <end position="324"/>
    </location>
</feature>
<feature type="transmembrane region" description="Helical" evidence="13">
    <location>
        <begin position="56"/>
        <end position="75"/>
    </location>
</feature>
<dbReference type="InterPro" id="IPR039261">
    <property type="entry name" value="FNR_nucleotide-bd"/>
</dbReference>
<evidence type="ECO:0000256" key="2">
    <source>
        <dbReference type="ARBA" id="ARBA00004141"/>
    </source>
</evidence>
<evidence type="ECO:0000256" key="3">
    <source>
        <dbReference type="ARBA" id="ARBA00022630"/>
    </source>
</evidence>
<evidence type="ECO:0000256" key="10">
    <source>
        <dbReference type="ARBA" id="ARBA00023004"/>
    </source>
</evidence>
<keyword evidence="4 13" id="KW-0812">Transmembrane</keyword>
<dbReference type="InterPro" id="IPR050415">
    <property type="entry name" value="MRET"/>
</dbReference>
<evidence type="ECO:0000313" key="15">
    <source>
        <dbReference type="EMBL" id="TXL64829.1"/>
    </source>
</evidence>
<keyword evidence="16" id="KW-1185">Reference proteome</keyword>
<keyword evidence="7" id="KW-0274">FAD</keyword>
<dbReference type="GO" id="GO:0016491">
    <property type="term" value="F:oxidoreductase activity"/>
    <property type="evidence" value="ECO:0007669"/>
    <property type="project" value="UniProtKB-KW"/>
</dbReference>
<dbReference type="PROSITE" id="PS51384">
    <property type="entry name" value="FAD_FR"/>
    <property type="match status" value="1"/>
</dbReference>
<dbReference type="Pfam" id="PF08022">
    <property type="entry name" value="FAD_binding_8"/>
    <property type="match status" value="1"/>
</dbReference>
<gene>
    <name evidence="15" type="ORF">FHP08_13945</name>
</gene>
<evidence type="ECO:0000256" key="8">
    <source>
        <dbReference type="ARBA" id="ARBA00022989"/>
    </source>
</evidence>
<feature type="transmembrane region" description="Helical" evidence="13">
    <location>
        <begin position="21"/>
        <end position="44"/>
    </location>
</feature>
<dbReference type="GO" id="GO:0016020">
    <property type="term" value="C:membrane"/>
    <property type="evidence" value="ECO:0007669"/>
    <property type="project" value="UniProtKB-SubCell"/>
</dbReference>
<dbReference type="GO" id="GO:0046872">
    <property type="term" value="F:metal ion binding"/>
    <property type="evidence" value="ECO:0007669"/>
    <property type="project" value="UniProtKB-KW"/>
</dbReference>
<evidence type="ECO:0000256" key="4">
    <source>
        <dbReference type="ARBA" id="ARBA00022692"/>
    </source>
</evidence>
<dbReference type="GO" id="GO:0050660">
    <property type="term" value="F:flavin adenine dinucleotide binding"/>
    <property type="evidence" value="ECO:0007669"/>
    <property type="project" value="TreeGrafter"/>
</dbReference>
<organism evidence="15 16">
    <name type="scientific">Zeimonas arvi</name>
    <dbReference type="NCBI Taxonomy" id="2498847"/>
    <lineage>
        <taxon>Bacteria</taxon>
        <taxon>Pseudomonadati</taxon>
        <taxon>Pseudomonadota</taxon>
        <taxon>Betaproteobacteria</taxon>
        <taxon>Burkholderiales</taxon>
        <taxon>Burkholderiaceae</taxon>
        <taxon>Zeimonas</taxon>
    </lineage>
</organism>
<dbReference type="PANTHER" id="PTHR47354">
    <property type="entry name" value="NADH OXIDOREDUCTASE HCR"/>
    <property type="match status" value="1"/>
</dbReference>
<evidence type="ECO:0000256" key="1">
    <source>
        <dbReference type="ARBA" id="ARBA00001974"/>
    </source>
</evidence>
<keyword evidence="6" id="KW-0479">Metal-binding</keyword>
<dbReference type="RefSeq" id="WP_147705079.1">
    <property type="nucleotide sequence ID" value="NZ_VDUY01000005.1"/>
</dbReference>
<comment type="subcellular location">
    <subcellularLocation>
        <location evidence="2">Membrane</location>
        <topology evidence="2">Multi-pass membrane protein</topology>
    </subcellularLocation>
</comment>
<dbReference type="AlphaFoldDB" id="A0A5C8NUH8"/>
<dbReference type="InterPro" id="IPR013130">
    <property type="entry name" value="Fe3_Rdtase_TM_dom"/>
</dbReference>
<dbReference type="Pfam" id="PF01794">
    <property type="entry name" value="Ferric_reduct"/>
    <property type="match status" value="1"/>
</dbReference>
<proteinExistence type="predicted"/>
<evidence type="ECO:0000256" key="13">
    <source>
        <dbReference type="SAM" id="Phobius"/>
    </source>
</evidence>
<dbReference type="InterPro" id="IPR013112">
    <property type="entry name" value="FAD-bd_8"/>
</dbReference>
<dbReference type="SUPFAM" id="SSF52343">
    <property type="entry name" value="Ferredoxin reductase-like, C-terminal NADP-linked domain"/>
    <property type="match status" value="1"/>
</dbReference>
<feature type="transmembrane region" description="Helical" evidence="13">
    <location>
        <begin position="198"/>
        <end position="218"/>
    </location>
</feature>
<feature type="transmembrane region" description="Helical" evidence="13">
    <location>
        <begin position="96"/>
        <end position="114"/>
    </location>
</feature>
<dbReference type="CDD" id="cd06198">
    <property type="entry name" value="FNR_like_3"/>
    <property type="match status" value="1"/>
</dbReference>
<keyword evidence="9" id="KW-0560">Oxidoreductase</keyword>
<keyword evidence="8 13" id="KW-1133">Transmembrane helix</keyword>
<comment type="caution">
    <text evidence="15">The sequence shown here is derived from an EMBL/GenBank/DDBJ whole genome shotgun (WGS) entry which is preliminary data.</text>
</comment>
<comment type="cofactor">
    <cofactor evidence="1">
        <name>FAD</name>
        <dbReference type="ChEBI" id="CHEBI:57692"/>
    </cofactor>
</comment>
<dbReference type="SUPFAM" id="SSF63380">
    <property type="entry name" value="Riboflavin synthase domain-like"/>
    <property type="match status" value="1"/>
</dbReference>
<dbReference type="Pfam" id="PF00175">
    <property type="entry name" value="NAD_binding_1"/>
    <property type="match status" value="1"/>
</dbReference>
<evidence type="ECO:0000259" key="14">
    <source>
        <dbReference type="PROSITE" id="PS51384"/>
    </source>
</evidence>
<feature type="transmembrane region" description="Helical" evidence="13">
    <location>
        <begin position="134"/>
        <end position="155"/>
    </location>
</feature>
<protein>
    <recommendedName>
        <fullName evidence="14">FAD-binding FR-type domain-containing protein</fullName>
    </recommendedName>
</protein>
<keyword evidence="12 13" id="KW-0472">Membrane</keyword>
<name>A0A5C8NUH8_9BURK</name>
<dbReference type="EMBL" id="VDUY01000005">
    <property type="protein sequence ID" value="TXL64829.1"/>
    <property type="molecule type" value="Genomic_DNA"/>
</dbReference>